<keyword evidence="5 8" id="KW-0812">Transmembrane</keyword>
<evidence type="ECO:0000256" key="8">
    <source>
        <dbReference type="SAM" id="Phobius"/>
    </source>
</evidence>
<proteinExistence type="predicted"/>
<comment type="subcellular location">
    <subcellularLocation>
        <location evidence="1">Cell membrane</location>
        <topology evidence="1">Multi-pass membrane protein</topology>
    </subcellularLocation>
</comment>
<evidence type="ECO:0000256" key="5">
    <source>
        <dbReference type="ARBA" id="ARBA00022692"/>
    </source>
</evidence>
<accession>A0A7C3LUL3</accession>
<evidence type="ECO:0000256" key="4">
    <source>
        <dbReference type="ARBA" id="ARBA00022679"/>
    </source>
</evidence>
<dbReference type="InterPro" id="IPR050297">
    <property type="entry name" value="LipidA_mod_glycosyltrf_83"/>
</dbReference>
<feature type="domain" description="Glycosyltransferase RgtA/B/C/D-like" evidence="9">
    <location>
        <begin position="62"/>
        <end position="231"/>
    </location>
</feature>
<dbReference type="EMBL" id="DTMM01000216">
    <property type="protein sequence ID" value="HFT94239.1"/>
    <property type="molecule type" value="Genomic_DNA"/>
</dbReference>
<dbReference type="GO" id="GO:0016763">
    <property type="term" value="F:pentosyltransferase activity"/>
    <property type="evidence" value="ECO:0007669"/>
    <property type="project" value="TreeGrafter"/>
</dbReference>
<dbReference type="GO" id="GO:0005886">
    <property type="term" value="C:plasma membrane"/>
    <property type="evidence" value="ECO:0007669"/>
    <property type="project" value="UniProtKB-SubCell"/>
</dbReference>
<dbReference type="GO" id="GO:0009103">
    <property type="term" value="P:lipopolysaccharide biosynthetic process"/>
    <property type="evidence" value="ECO:0007669"/>
    <property type="project" value="UniProtKB-ARBA"/>
</dbReference>
<feature type="transmembrane region" description="Helical" evidence="8">
    <location>
        <begin position="353"/>
        <end position="372"/>
    </location>
</feature>
<feature type="transmembrane region" description="Helical" evidence="8">
    <location>
        <begin position="212"/>
        <end position="233"/>
    </location>
</feature>
<evidence type="ECO:0000313" key="10">
    <source>
        <dbReference type="EMBL" id="HFT94239.1"/>
    </source>
</evidence>
<dbReference type="AlphaFoldDB" id="A0A7C3LUL3"/>
<evidence type="ECO:0000256" key="1">
    <source>
        <dbReference type="ARBA" id="ARBA00004651"/>
    </source>
</evidence>
<evidence type="ECO:0000259" key="9">
    <source>
        <dbReference type="Pfam" id="PF13231"/>
    </source>
</evidence>
<evidence type="ECO:0000256" key="6">
    <source>
        <dbReference type="ARBA" id="ARBA00022989"/>
    </source>
</evidence>
<gene>
    <name evidence="10" type="ORF">ENX03_10000</name>
</gene>
<dbReference type="PANTHER" id="PTHR33908:SF11">
    <property type="entry name" value="MEMBRANE PROTEIN"/>
    <property type="match status" value="1"/>
</dbReference>
<feature type="transmembrane region" description="Helical" evidence="8">
    <location>
        <begin position="12"/>
        <end position="37"/>
    </location>
</feature>
<keyword evidence="3" id="KW-0328">Glycosyltransferase</keyword>
<feature type="transmembrane region" description="Helical" evidence="8">
    <location>
        <begin position="266"/>
        <end position="285"/>
    </location>
</feature>
<name>A0A7C3LUL3_9BACT</name>
<evidence type="ECO:0000256" key="7">
    <source>
        <dbReference type="ARBA" id="ARBA00023136"/>
    </source>
</evidence>
<sequence>MPVAQTDLKTKRAYSLSGIFGVMLLLVVPTLLRFLLIGRFDLDNDEAHYYMYAVHPDFSFFDHPLMIGLLVSKGMEWWGQTELGVRFFAPVLFLLSSILLAMIAWRLLPEWKFVLTVLILLNAVPLFGLLGATLMLPDDPLSVFWLLYLLVFLNGIRIFPRATWFSKLGLWSLLGLIFGLDLLSKYNGILLPAITLGIMASQKTLRPFLREPWPWAGLALGFALAWPLFYWNWMHGGASFLFQARHGLGAFDFKWVAFYQMVLGQIGYISPILWILIIFSLFSLIRLTKKMREFPERLSWTVVLWFAAGPLVFFNLIGLVHPILPHWPALGYMSGLLILGYAYHRSSETFQKWVRAGAGLGFAMTILVLLQVTDDVFVLPASFPYSFKVNASYPFVHTESRPVPRWVDITNDLFGFKRLVRHLSEEGDTDKSRWAFFDSDHFNTSDELAFYLHAPEKTLCLTPEPTQFDYWTSSSHFLGTNGIFISTDKYPTDPRKLYPPGTFRNIIPETPYPIYRNGHLARIFYVYRLIHLEHLPWTKGAQIP</sequence>
<dbReference type="Pfam" id="PF13231">
    <property type="entry name" value="PMT_2"/>
    <property type="match status" value="1"/>
</dbReference>
<feature type="transmembrane region" description="Helical" evidence="8">
    <location>
        <begin position="323"/>
        <end position="341"/>
    </location>
</feature>
<dbReference type="PANTHER" id="PTHR33908">
    <property type="entry name" value="MANNOSYLTRANSFERASE YKCB-RELATED"/>
    <property type="match status" value="1"/>
</dbReference>
<feature type="transmembrane region" description="Helical" evidence="8">
    <location>
        <begin position="49"/>
        <end position="71"/>
    </location>
</feature>
<evidence type="ECO:0000256" key="3">
    <source>
        <dbReference type="ARBA" id="ARBA00022676"/>
    </source>
</evidence>
<keyword evidence="4 10" id="KW-0808">Transferase</keyword>
<feature type="transmembrane region" description="Helical" evidence="8">
    <location>
        <begin position="113"/>
        <end position="136"/>
    </location>
</feature>
<feature type="transmembrane region" description="Helical" evidence="8">
    <location>
        <begin position="171"/>
        <end position="200"/>
    </location>
</feature>
<keyword evidence="6 8" id="KW-1133">Transmembrane helix</keyword>
<organism evidence="10">
    <name type="scientific">Leptospirillum ferriphilum</name>
    <dbReference type="NCBI Taxonomy" id="178606"/>
    <lineage>
        <taxon>Bacteria</taxon>
        <taxon>Pseudomonadati</taxon>
        <taxon>Nitrospirota</taxon>
        <taxon>Nitrospiria</taxon>
        <taxon>Nitrospirales</taxon>
        <taxon>Nitrospiraceae</taxon>
        <taxon>Leptospirillum</taxon>
    </lineage>
</organism>
<reference evidence="10" key="1">
    <citation type="journal article" date="2020" name="mSystems">
        <title>Genome- and Community-Level Interaction Insights into Carbon Utilization and Element Cycling Functions of Hydrothermarchaeota in Hydrothermal Sediment.</title>
        <authorList>
            <person name="Zhou Z."/>
            <person name="Liu Y."/>
            <person name="Xu W."/>
            <person name="Pan J."/>
            <person name="Luo Z.H."/>
            <person name="Li M."/>
        </authorList>
    </citation>
    <scope>NUCLEOTIDE SEQUENCE [LARGE SCALE GENOMIC DNA]</scope>
    <source>
        <strain evidence="10">SpSt-902</strain>
    </source>
</reference>
<protein>
    <submittedName>
        <fullName evidence="10">Glycosyltransferase family 39 protein</fullName>
    </submittedName>
</protein>
<feature type="transmembrane region" description="Helical" evidence="8">
    <location>
        <begin position="297"/>
        <end position="317"/>
    </location>
</feature>
<feature type="transmembrane region" description="Helical" evidence="8">
    <location>
        <begin position="143"/>
        <end position="159"/>
    </location>
</feature>
<evidence type="ECO:0000256" key="2">
    <source>
        <dbReference type="ARBA" id="ARBA00022475"/>
    </source>
</evidence>
<keyword evidence="7 8" id="KW-0472">Membrane</keyword>
<keyword evidence="2" id="KW-1003">Cell membrane</keyword>
<dbReference type="InterPro" id="IPR038731">
    <property type="entry name" value="RgtA/B/C-like"/>
</dbReference>
<feature type="transmembrane region" description="Helical" evidence="8">
    <location>
        <begin position="83"/>
        <end position="107"/>
    </location>
</feature>
<comment type="caution">
    <text evidence="10">The sequence shown here is derived from an EMBL/GenBank/DDBJ whole genome shotgun (WGS) entry which is preliminary data.</text>
</comment>